<evidence type="ECO:0000256" key="5">
    <source>
        <dbReference type="ARBA" id="ARBA00022927"/>
    </source>
</evidence>
<dbReference type="InterPro" id="IPR011989">
    <property type="entry name" value="ARM-like"/>
</dbReference>
<feature type="compositionally biased region" description="Acidic residues" evidence="6">
    <location>
        <begin position="155"/>
        <end position="173"/>
    </location>
</feature>
<keyword evidence="3" id="KW-0963">Cytoplasm</keyword>
<protein>
    <recommendedName>
        <fullName evidence="9">TOG domain-containing protein</fullName>
    </recommendedName>
</protein>
<dbReference type="InterPro" id="IPR016024">
    <property type="entry name" value="ARM-type_fold"/>
</dbReference>
<keyword evidence="5" id="KW-0653">Protein transport</keyword>
<proteinExistence type="predicted"/>
<evidence type="ECO:0000256" key="2">
    <source>
        <dbReference type="ARBA" id="ARBA00022448"/>
    </source>
</evidence>
<dbReference type="OrthoDB" id="7862313at2759"/>
<evidence type="ECO:0008006" key="9">
    <source>
        <dbReference type="Google" id="ProtNLM"/>
    </source>
</evidence>
<dbReference type="EMBL" id="LSYV01000020">
    <property type="protein sequence ID" value="KXZ49857.1"/>
    <property type="molecule type" value="Genomic_DNA"/>
</dbReference>
<accession>A0A150GJ75</accession>
<feature type="region of interest" description="Disordered" evidence="6">
    <location>
        <begin position="153"/>
        <end position="173"/>
    </location>
</feature>
<dbReference type="AlphaFoldDB" id="A0A150GJ75"/>
<dbReference type="Gene3D" id="1.25.10.10">
    <property type="entry name" value="Leucine-rich Repeat Variant"/>
    <property type="match status" value="2"/>
</dbReference>
<comment type="subcellular location">
    <subcellularLocation>
        <location evidence="1">Cytoplasm</location>
    </subcellularLocation>
</comment>
<dbReference type="Proteomes" id="UP000075714">
    <property type="component" value="Unassembled WGS sequence"/>
</dbReference>
<organism evidence="7 8">
    <name type="scientific">Gonium pectorale</name>
    <name type="common">Green alga</name>
    <dbReference type="NCBI Taxonomy" id="33097"/>
    <lineage>
        <taxon>Eukaryota</taxon>
        <taxon>Viridiplantae</taxon>
        <taxon>Chlorophyta</taxon>
        <taxon>core chlorophytes</taxon>
        <taxon>Chlorophyceae</taxon>
        <taxon>CS clade</taxon>
        <taxon>Chlamydomonadales</taxon>
        <taxon>Volvocaceae</taxon>
        <taxon>Gonium</taxon>
    </lineage>
</organism>
<dbReference type="GO" id="GO:0005737">
    <property type="term" value="C:cytoplasm"/>
    <property type="evidence" value="ECO:0007669"/>
    <property type="project" value="UniProtKB-SubCell"/>
</dbReference>
<keyword evidence="8" id="KW-1185">Reference proteome</keyword>
<dbReference type="SUPFAM" id="SSF48371">
    <property type="entry name" value="ARM repeat"/>
    <property type="match status" value="1"/>
</dbReference>
<evidence type="ECO:0000256" key="3">
    <source>
        <dbReference type="ARBA" id="ARBA00022490"/>
    </source>
</evidence>
<name>A0A150GJ75_GONPE</name>
<dbReference type="STRING" id="33097.A0A150GJ75"/>
<dbReference type="GO" id="GO:0006606">
    <property type="term" value="P:protein import into nucleus"/>
    <property type="evidence" value="ECO:0007669"/>
    <property type="project" value="InterPro"/>
</dbReference>
<evidence type="ECO:0000256" key="1">
    <source>
        <dbReference type="ARBA" id="ARBA00004496"/>
    </source>
</evidence>
<sequence length="473" mass="47287">MHAKGVLDEKCAATAALGLYAQAAPAAFLPFMEQTLEAFTRQPGGMCRYFHEEVRVQAAEAMPRLAAAVLAAVPPPPAGTPGLAPQVRHVLDIAIKELSRALDDSDPGVTTAALQAFQLLLRQFGAESLGGPACQRLAEVVAAVFKGDAPCSAVFEDEEDEPDGDEEGGGGGDAEEELLAAATELLPAMATAAGPAAYAPVFAGSHLPALLGRLGSGNRADVRSVVVGGLAEVAEVLQSHVAPHLGSLVPPLLRELRCSEPINRQNAAFALGVLAAGCGSAALGPHLAKLLQALHPLFAATEEPGVRDNACGCVARMLTMAPAPAPPMTPAGAAAAPGGAAEVGSSAAAAAAAAAAPGSGCSLLPLEAVLPVFLGALPLREDLKEAPPVYGALCGLLTGDQAQRIASFVPGIVSAFGAAAVQQPPLPAAVVGVLARTLAALTQQYPGPMGQLVTALPAEQRAALEAAAAAAGC</sequence>
<keyword evidence="2" id="KW-0813">Transport</keyword>
<keyword evidence="4" id="KW-0677">Repeat</keyword>
<dbReference type="InterPro" id="IPR040122">
    <property type="entry name" value="Importin_beta"/>
</dbReference>
<gene>
    <name evidence="7" type="ORF">GPECTOR_19g308</name>
</gene>
<evidence type="ECO:0000256" key="6">
    <source>
        <dbReference type="SAM" id="MobiDB-lite"/>
    </source>
</evidence>
<reference evidence="8" key="1">
    <citation type="journal article" date="2016" name="Nat. Commun.">
        <title>The Gonium pectorale genome demonstrates co-option of cell cycle regulation during the evolution of multicellularity.</title>
        <authorList>
            <person name="Hanschen E.R."/>
            <person name="Marriage T.N."/>
            <person name="Ferris P.J."/>
            <person name="Hamaji T."/>
            <person name="Toyoda A."/>
            <person name="Fujiyama A."/>
            <person name="Neme R."/>
            <person name="Noguchi H."/>
            <person name="Minakuchi Y."/>
            <person name="Suzuki M."/>
            <person name="Kawai-Toyooka H."/>
            <person name="Smith D.R."/>
            <person name="Sparks H."/>
            <person name="Anderson J."/>
            <person name="Bakaric R."/>
            <person name="Luria V."/>
            <person name="Karger A."/>
            <person name="Kirschner M.W."/>
            <person name="Durand P.M."/>
            <person name="Michod R.E."/>
            <person name="Nozaki H."/>
            <person name="Olson B.J."/>
        </authorList>
    </citation>
    <scope>NUCLEOTIDE SEQUENCE [LARGE SCALE GENOMIC DNA]</scope>
    <source>
        <strain evidence="8">NIES-2863</strain>
    </source>
</reference>
<evidence type="ECO:0000313" key="8">
    <source>
        <dbReference type="Proteomes" id="UP000075714"/>
    </source>
</evidence>
<comment type="caution">
    <text evidence="7">The sequence shown here is derived from an EMBL/GenBank/DDBJ whole genome shotgun (WGS) entry which is preliminary data.</text>
</comment>
<dbReference type="PANTHER" id="PTHR10527">
    <property type="entry name" value="IMPORTIN BETA"/>
    <property type="match status" value="1"/>
</dbReference>
<evidence type="ECO:0000256" key="4">
    <source>
        <dbReference type="ARBA" id="ARBA00022737"/>
    </source>
</evidence>
<evidence type="ECO:0000313" key="7">
    <source>
        <dbReference type="EMBL" id="KXZ49857.1"/>
    </source>
</evidence>